<proteinExistence type="inferred from homology"/>
<keyword evidence="9" id="KW-0811">Translocation</keyword>
<evidence type="ECO:0000313" key="13">
    <source>
        <dbReference type="Proteomes" id="UP000475117"/>
    </source>
</evidence>
<protein>
    <recommendedName>
        <fullName evidence="3">Sec translocon accessory complex subunit YajC</fullName>
    </recommendedName>
</protein>
<evidence type="ECO:0000256" key="10">
    <source>
        <dbReference type="ARBA" id="ARBA00023136"/>
    </source>
</evidence>
<dbReference type="SMART" id="SM01323">
    <property type="entry name" value="YajC"/>
    <property type="match status" value="1"/>
</dbReference>
<comment type="similarity">
    <text evidence="2">Belongs to the YajC family.</text>
</comment>
<evidence type="ECO:0000256" key="3">
    <source>
        <dbReference type="ARBA" id="ARBA00014962"/>
    </source>
</evidence>
<evidence type="ECO:0000256" key="7">
    <source>
        <dbReference type="ARBA" id="ARBA00022927"/>
    </source>
</evidence>
<reference evidence="12 13" key="1">
    <citation type="submission" date="2020-12" db="EMBL/GenBank/DDBJ databases">
        <title>Sulforoseuscoccus oceanibium gen. nov., sp. nov., a representative of the phylum Verrucomicrobia with special cytoplasmic membrane, and proposal of Sulforoseuscoccusaceae fam. nov.</title>
        <authorList>
            <person name="Xi F."/>
        </authorList>
    </citation>
    <scope>NUCLEOTIDE SEQUENCE [LARGE SCALE GENOMIC DNA]</scope>
    <source>
        <strain evidence="12 13">T37</strain>
    </source>
</reference>
<accession>A0A7T7JDR6</accession>
<keyword evidence="4" id="KW-0813">Transport</keyword>
<dbReference type="EMBL" id="CP066776">
    <property type="protein sequence ID" value="QQL46331.1"/>
    <property type="molecule type" value="Genomic_DNA"/>
</dbReference>
<dbReference type="PANTHER" id="PTHR33909:SF1">
    <property type="entry name" value="SEC TRANSLOCON ACCESSORY COMPLEX SUBUNIT YAJC"/>
    <property type="match status" value="1"/>
</dbReference>
<dbReference type="Pfam" id="PF02699">
    <property type="entry name" value="YajC"/>
    <property type="match status" value="1"/>
</dbReference>
<evidence type="ECO:0000256" key="5">
    <source>
        <dbReference type="ARBA" id="ARBA00022475"/>
    </source>
</evidence>
<keyword evidence="13" id="KW-1185">Reference proteome</keyword>
<evidence type="ECO:0000256" key="8">
    <source>
        <dbReference type="ARBA" id="ARBA00022989"/>
    </source>
</evidence>
<dbReference type="InterPro" id="IPR003849">
    <property type="entry name" value="Preprotein_translocase_YajC"/>
</dbReference>
<dbReference type="PRINTS" id="PR01853">
    <property type="entry name" value="YAJCTRNLCASE"/>
</dbReference>
<dbReference type="PANTHER" id="PTHR33909">
    <property type="entry name" value="SEC TRANSLOCON ACCESSORY COMPLEX SUBUNIT YAJC"/>
    <property type="match status" value="1"/>
</dbReference>
<keyword evidence="6 11" id="KW-0812">Transmembrane</keyword>
<feature type="transmembrane region" description="Helical" evidence="11">
    <location>
        <begin position="6"/>
        <end position="22"/>
    </location>
</feature>
<evidence type="ECO:0000313" key="12">
    <source>
        <dbReference type="EMBL" id="QQL46331.1"/>
    </source>
</evidence>
<evidence type="ECO:0000256" key="1">
    <source>
        <dbReference type="ARBA" id="ARBA00004162"/>
    </source>
</evidence>
<evidence type="ECO:0000256" key="9">
    <source>
        <dbReference type="ARBA" id="ARBA00023010"/>
    </source>
</evidence>
<dbReference type="Proteomes" id="UP000475117">
    <property type="component" value="Chromosome"/>
</dbReference>
<dbReference type="GO" id="GO:0005886">
    <property type="term" value="C:plasma membrane"/>
    <property type="evidence" value="ECO:0007669"/>
    <property type="project" value="UniProtKB-SubCell"/>
</dbReference>
<keyword evidence="10 11" id="KW-0472">Membrane</keyword>
<dbReference type="GO" id="GO:0015031">
    <property type="term" value="P:protein transport"/>
    <property type="evidence" value="ECO:0007669"/>
    <property type="project" value="UniProtKB-KW"/>
</dbReference>
<dbReference type="NCBIfam" id="TIGR00739">
    <property type="entry name" value="yajC"/>
    <property type="match status" value="1"/>
</dbReference>
<dbReference type="AlphaFoldDB" id="A0A7T7JDR6"/>
<keyword evidence="5" id="KW-1003">Cell membrane</keyword>
<keyword evidence="8 11" id="KW-1133">Transmembrane helix</keyword>
<evidence type="ECO:0000256" key="11">
    <source>
        <dbReference type="SAM" id="Phobius"/>
    </source>
</evidence>
<sequence length="98" mass="10913">MGTVIMMVLMFVMFYFILIRPQRKRQKELEAKVKSLKTGMKVVTIGGINGIVANVKERTLVLKVADNVKIEFEKSAVATVVTKDDEKAGSAPAKEEKK</sequence>
<evidence type="ECO:0000256" key="2">
    <source>
        <dbReference type="ARBA" id="ARBA00006742"/>
    </source>
</evidence>
<gene>
    <name evidence="12" type="primary">yajC</name>
    <name evidence="12" type="ORF">G3M56_000180</name>
</gene>
<keyword evidence="7" id="KW-0653">Protein transport</keyword>
<comment type="subcellular location">
    <subcellularLocation>
        <location evidence="1">Cell membrane</location>
        <topology evidence="1">Single-pass membrane protein</topology>
    </subcellularLocation>
</comment>
<evidence type="ECO:0000256" key="6">
    <source>
        <dbReference type="ARBA" id="ARBA00022692"/>
    </source>
</evidence>
<organism evidence="12 13">
    <name type="scientific">Sulfuriroseicoccus oceanibius</name>
    <dbReference type="NCBI Taxonomy" id="2707525"/>
    <lineage>
        <taxon>Bacteria</taxon>
        <taxon>Pseudomonadati</taxon>
        <taxon>Verrucomicrobiota</taxon>
        <taxon>Verrucomicrobiia</taxon>
        <taxon>Verrucomicrobiales</taxon>
        <taxon>Verrucomicrobiaceae</taxon>
        <taxon>Sulfuriroseicoccus</taxon>
    </lineage>
</organism>
<dbReference type="KEGG" id="soa:G3M56_000180"/>
<evidence type="ECO:0000256" key="4">
    <source>
        <dbReference type="ARBA" id="ARBA00022448"/>
    </source>
</evidence>
<name>A0A7T7JDR6_9BACT</name>